<dbReference type="Proteomes" id="UP000015961">
    <property type="component" value="Unassembled WGS sequence"/>
</dbReference>
<evidence type="ECO:0000313" key="1">
    <source>
        <dbReference type="EMBL" id="EOT87114.1"/>
    </source>
</evidence>
<dbReference type="InterPro" id="IPR010315">
    <property type="entry name" value="DUF915_hydro-like"/>
</dbReference>
<keyword evidence="2" id="KW-1185">Reference proteome</keyword>
<organism evidence="1 2">
    <name type="scientific">Enterococcus sulfureus ATCC 49903</name>
    <dbReference type="NCBI Taxonomy" id="1140003"/>
    <lineage>
        <taxon>Bacteria</taxon>
        <taxon>Bacillati</taxon>
        <taxon>Bacillota</taxon>
        <taxon>Bacilli</taxon>
        <taxon>Lactobacillales</taxon>
        <taxon>Enterococcaceae</taxon>
        <taxon>Enterococcus</taxon>
    </lineage>
</organism>
<dbReference type="PATRIC" id="fig|1140003.3.peg.168"/>
<dbReference type="eggNOG" id="COG4814">
    <property type="taxonomic scope" value="Bacteria"/>
</dbReference>
<sequence>MKKRVWIKMIMSIVVLFFVLSGCGLTKPEEKQTKQQVVSSEQNIQKTSTPTVFFHGYSGGKGSFGSMLKRLTRLADATQEATIYVSETGELRQEGTVSKQKTNPMIQVIFEDNKSTQDNQAFWISEVLASLKTQGIEQVNLVGHSMGGVSIFDYLMQDQDTMHPLIEKVIAIGAPFNEFLDTFETQTQQELLQNGPDQLSARYENYQMGADYLPKDIQVEIISGELSADELSDGTVPLASSLSIIPLLNAEGINVHSTIITGEQAQHSALHENEKVDRVVANFLWK</sequence>
<evidence type="ECO:0008006" key="3">
    <source>
        <dbReference type="Google" id="ProtNLM"/>
    </source>
</evidence>
<reference evidence="1 2" key="1">
    <citation type="submission" date="2013-03" db="EMBL/GenBank/DDBJ databases">
        <title>The Genome Sequence of Enterococcus sulfureus ATCC_49903 (PacBio/Illumina hybrid assembly).</title>
        <authorList>
            <consortium name="The Broad Institute Genomics Platform"/>
            <consortium name="The Broad Institute Genome Sequencing Center for Infectious Disease"/>
            <person name="Earl A."/>
            <person name="Russ C."/>
            <person name="Gilmore M."/>
            <person name="Surin D."/>
            <person name="Walker B."/>
            <person name="Young S."/>
            <person name="Zeng Q."/>
            <person name="Gargeya S."/>
            <person name="Fitzgerald M."/>
            <person name="Haas B."/>
            <person name="Abouelleil A."/>
            <person name="Allen A.W."/>
            <person name="Alvarado L."/>
            <person name="Arachchi H.M."/>
            <person name="Berlin A.M."/>
            <person name="Chapman S.B."/>
            <person name="Gainer-Dewar J."/>
            <person name="Goldberg J."/>
            <person name="Griggs A."/>
            <person name="Gujja S."/>
            <person name="Hansen M."/>
            <person name="Howarth C."/>
            <person name="Imamovic A."/>
            <person name="Ireland A."/>
            <person name="Larimer J."/>
            <person name="McCowan C."/>
            <person name="Murphy C."/>
            <person name="Pearson M."/>
            <person name="Poon T.W."/>
            <person name="Priest M."/>
            <person name="Roberts A."/>
            <person name="Saif S."/>
            <person name="Shea T."/>
            <person name="Sisk P."/>
            <person name="Sykes S."/>
            <person name="Wortman J."/>
            <person name="Nusbaum C."/>
            <person name="Birren B."/>
        </authorList>
    </citation>
    <scope>NUCLEOTIDE SEQUENCE [LARGE SCALE GENOMIC DNA]</scope>
    <source>
        <strain evidence="1 2">ATCC 49903</strain>
    </source>
</reference>
<protein>
    <recommendedName>
        <fullName evidence="3">Alpha/beta hydrolase</fullName>
    </recommendedName>
</protein>
<dbReference type="RefSeq" id="WP_016184662.1">
    <property type="nucleotide sequence ID" value="NZ_ASWO01000001.1"/>
</dbReference>
<dbReference type="InterPro" id="IPR029058">
    <property type="entry name" value="AB_hydrolase_fold"/>
</dbReference>
<dbReference type="STRING" id="1140003.OMY_00171"/>
<accession>S0L3M8</accession>
<comment type="caution">
    <text evidence="1">The sequence shown here is derived from an EMBL/GenBank/DDBJ whole genome shotgun (WGS) entry which is preliminary data.</text>
</comment>
<dbReference type="Gene3D" id="3.40.50.1820">
    <property type="entry name" value="alpha/beta hydrolase"/>
    <property type="match status" value="1"/>
</dbReference>
<dbReference type="OrthoDB" id="503948at2"/>
<name>S0L3M8_9ENTE</name>
<dbReference type="AlphaFoldDB" id="S0L3M8"/>
<dbReference type="Pfam" id="PF06028">
    <property type="entry name" value="DUF915"/>
    <property type="match status" value="1"/>
</dbReference>
<proteinExistence type="predicted"/>
<dbReference type="SUPFAM" id="SSF53474">
    <property type="entry name" value="alpha/beta-Hydrolases"/>
    <property type="match status" value="1"/>
</dbReference>
<gene>
    <name evidence="1" type="ORF">I573_00170</name>
</gene>
<dbReference type="EMBL" id="ASWO01000001">
    <property type="protein sequence ID" value="EOT87114.1"/>
    <property type="molecule type" value="Genomic_DNA"/>
</dbReference>
<dbReference type="PROSITE" id="PS51257">
    <property type="entry name" value="PROKAR_LIPOPROTEIN"/>
    <property type="match status" value="1"/>
</dbReference>
<evidence type="ECO:0000313" key="2">
    <source>
        <dbReference type="Proteomes" id="UP000015961"/>
    </source>
</evidence>